<keyword evidence="3" id="KW-1185">Reference proteome</keyword>
<dbReference type="InterPro" id="IPR028002">
    <property type="entry name" value="Myb_DNA-bind_5"/>
</dbReference>
<dbReference type="EMBL" id="JANPWB010000013">
    <property type="protein sequence ID" value="KAJ1106478.1"/>
    <property type="molecule type" value="Genomic_DNA"/>
</dbReference>
<dbReference type="PANTHER" id="PTHR23098:SF23">
    <property type="entry name" value="MYB-RELATED TRANSCRIPTION FACTOR, PARTNER OF PROFILIN-LIKE ISOFORM X2-RELATED"/>
    <property type="match status" value="1"/>
</dbReference>
<dbReference type="Proteomes" id="UP001066276">
    <property type="component" value="Chromosome 9"/>
</dbReference>
<dbReference type="PANTHER" id="PTHR23098">
    <property type="entry name" value="AGAP001331-PA-RELATED"/>
    <property type="match status" value="1"/>
</dbReference>
<protein>
    <recommendedName>
        <fullName evidence="1">Myb/SANT-like DNA-binding domain-containing protein</fullName>
    </recommendedName>
</protein>
<dbReference type="GO" id="GO:0005634">
    <property type="term" value="C:nucleus"/>
    <property type="evidence" value="ECO:0007669"/>
    <property type="project" value="TreeGrafter"/>
</dbReference>
<gene>
    <name evidence="2" type="ORF">NDU88_003879</name>
</gene>
<evidence type="ECO:0000313" key="3">
    <source>
        <dbReference type="Proteomes" id="UP001066276"/>
    </source>
</evidence>
<evidence type="ECO:0000313" key="2">
    <source>
        <dbReference type="EMBL" id="KAJ1106478.1"/>
    </source>
</evidence>
<sequence length="130" mass="14537">MARVSGERVPALTLEELERLVDGVLPQYTLLYGPPNKQVSVHQKKGIWCAIAKEVWTLGVRYRRSAHCRKGWEDLCRWSKKMVEAQLGMASQCGRGARHTMTPLMDFPDPGGDISRVGWVLEGITSATRG</sequence>
<name>A0AAV7MS04_PLEWA</name>
<reference evidence="2" key="1">
    <citation type="journal article" date="2022" name="bioRxiv">
        <title>Sequencing and chromosome-scale assembly of the giantPleurodeles waltlgenome.</title>
        <authorList>
            <person name="Brown T."/>
            <person name="Elewa A."/>
            <person name="Iarovenko S."/>
            <person name="Subramanian E."/>
            <person name="Araus A.J."/>
            <person name="Petzold A."/>
            <person name="Susuki M."/>
            <person name="Suzuki K.-i.T."/>
            <person name="Hayashi T."/>
            <person name="Toyoda A."/>
            <person name="Oliveira C."/>
            <person name="Osipova E."/>
            <person name="Leigh N.D."/>
            <person name="Simon A."/>
            <person name="Yun M.H."/>
        </authorList>
    </citation>
    <scope>NUCLEOTIDE SEQUENCE</scope>
    <source>
        <strain evidence="2">20211129_DDA</strain>
        <tissue evidence="2">Liver</tissue>
    </source>
</reference>
<proteinExistence type="predicted"/>
<accession>A0AAV7MS04</accession>
<dbReference type="Pfam" id="PF13873">
    <property type="entry name" value="Myb_DNA-bind_5"/>
    <property type="match status" value="1"/>
</dbReference>
<dbReference type="AlphaFoldDB" id="A0AAV7MS04"/>
<evidence type="ECO:0000259" key="1">
    <source>
        <dbReference type="Pfam" id="PF13873"/>
    </source>
</evidence>
<feature type="domain" description="Myb/SANT-like DNA-binding" evidence="1">
    <location>
        <begin position="10"/>
        <end position="81"/>
    </location>
</feature>
<organism evidence="2 3">
    <name type="scientific">Pleurodeles waltl</name>
    <name type="common">Iberian ribbed newt</name>
    <dbReference type="NCBI Taxonomy" id="8319"/>
    <lineage>
        <taxon>Eukaryota</taxon>
        <taxon>Metazoa</taxon>
        <taxon>Chordata</taxon>
        <taxon>Craniata</taxon>
        <taxon>Vertebrata</taxon>
        <taxon>Euteleostomi</taxon>
        <taxon>Amphibia</taxon>
        <taxon>Batrachia</taxon>
        <taxon>Caudata</taxon>
        <taxon>Salamandroidea</taxon>
        <taxon>Salamandridae</taxon>
        <taxon>Pleurodelinae</taxon>
        <taxon>Pleurodeles</taxon>
    </lineage>
</organism>
<comment type="caution">
    <text evidence="2">The sequence shown here is derived from an EMBL/GenBank/DDBJ whole genome shotgun (WGS) entry which is preliminary data.</text>
</comment>